<dbReference type="EMBL" id="CAKXAJ010017634">
    <property type="protein sequence ID" value="CAH2216990.1"/>
    <property type="molecule type" value="Genomic_DNA"/>
</dbReference>
<keyword evidence="2" id="KW-1185">Reference proteome</keyword>
<evidence type="ECO:0000313" key="2">
    <source>
        <dbReference type="Proteomes" id="UP000838756"/>
    </source>
</evidence>
<sequence length="87" mass="9760">MPQWHSVILTISPASWCPQKAAGTSQNPSHQGCTPFSHDRVETIDTRFGKHPLRTARPGQSHQNPKRIIVLYAEGTALFMLVMYSML</sequence>
<organism evidence="1 2">
    <name type="scientific">Pararge aegeria aegeria</name>
    <dbReference type="NCBI Taxonomy" id="348720"/>
    <lineage>
        <taxon>Eukaryota</taxon>
        <taxon>Metazoa</taxon>
        <taxon>Ecdysozoa</taxon>
        <taxon>Arthropoda</taxon>
        <taxon>Hexapoda</taxon>
        <taxon>Insecta</taxon>
        <taxon>Pterygota</taxon>
        <taxon>Neoptera</taxon>
        <taxon>Endopterygota</taxon>
        <taxon>Lepidoptera</taxon>
        <taxon>Glossata</taxon>
        <taxon>Ditrysia</taxon>
        <taxon>Papilionoidea</taxon>
        <taxon>Nymphalidae</taxon>
        <taxon>Satyrinae</taxon>
        <taxon>Satyrini</taxon>
        <taxon>Parargina</taxon>
        <taxon>Pararge</taxon>
    </lineage>
</organism>
<evidence type="ECO:0000313" key="1">
    <source>
        <dbReference type="EMBL" id="CAH2216990.1"/>
    </source>
</evidence>
<dbReference type="Proteomes" id="UP000838756">
    <property type="component" value="Unassembled WGS sequence"/>
</dbReference>
<protein>
    <submittedName>
        <fullName evidence="1">Jg872 protein</fullName>
    </submittedName>
</protein>
<dbReference type="AlphaFoldDB" id="A0A8S4QR08"/>
<name>A0A8S4QR08_9NEOP</name>
<reference evidence="1" key="1">
    <citation type="submission" date="2022-03" db="EMBL/GenBank/DDBJ databases">
        <authorList>
            <person name="Lindestad O."/>
        </authorList>
    </citation>
    <scope>NUCLEOTIDE SEQUENCE</scope>
</reference>
<gene>
    <name evidence="1" type="primary">jg872</name>
    <name evidence="1" type="ORF">PAEG_LOCUS4936</name>
</gene>
<accession>A0A8S4QR08</accession>
<comment type="caution">
    <text evidence="1">The sequence shown here is derived from an EMBL/GenBank/DDBJ whole genome shotgun (WGS) entry which is preliminary data.</text>
</comment>
<dbReference type="OrthoDB" id="7509095at2759"/>
<proteinExistence type="predicted"/>